<keyword evidence="4" id="KW-1185">Reference proteome</keyword>
<dbReference type="Proteomes" id="UP000287033">
    <property type="component" value="Unassembled WGS sequence"/>
</dbReference>
<protein>
    <recommendedName>
        <fullName evidence="2">Guanylate-binding protein/Atlastin C-terminal domain-containing protein</fullName>
    </recommendedName>
</protein>
<comment type="caution">
    <text evidence="3">The sequence shown here is derived from an EMBL/GenBank/DDBJ whole genome shotgun (WGS) entry which is preliminary data.</text>
</comment>
<evidence type="ECO:0000313" key="4">
    <source>
        <dbReference type="Proteomes" id="UP000287033"/>
    </source>
</evidence>
<proteinExistence type="predicted"/>
<organism evidence="3 4">
    <name type="scientific">Chiloscyllium punctatum</name>
    <name type="common">Brownbanded bambooshark</name>
    <name type="synonym">Hemiscyllium punctatum</name>
    <dbReference type="NCBI Taxonomy" id="137246"/>
    <lineage>
        <taxon>Eukaryota</taxon>
        <taxon>Metazoa</taxon>
        <taxon>Chordata</taxon>
        <taxon>Craniata</taxon>
        <taxon>Vertebrata</taxon>
        <taxon>Chondrichthyes</taxon>
        <taxon>Elasmobranchii</taxon>
        <taxon>Galeomorphii</taxon>
        <taxon>Galeoidea</taxon>
        <taxon>Orectolobiformes</taxon>
        <taxon>Hemiscylliidae</taxon>
        <taxon>Chiloscyllium</taxon>
    </lineage>
</organism>
<evidence type="ECO:0000259" key="2">
    <source>
        <dbReference type="Pfam" id="PF02841"/>
    </source>
</evidence>
<sequence length="134" mass="15603">ARERAEVAEQQRKVKEEERRAAEQRLLDEKRAAEVNLAQLEKKAKQEQAQLIQEHEKVLMQRQEEHNKLMIEGFKDRAKGLEEEINCLKAKKKEAESPSWVDMVIDTSILAAPGYFKAIPIAAKLGKFLWKKFF</sequence>
<dbReference type="Gene3D" id="1.20.1000.10">
    <property type="entry name" value="Guanylate-binding protein, C-terminal domain"/>
    <property type="match status" value="1"/>
</dbReference>
<feature type="domain" description="Guanylate-binding protein/Atlastin C-terminal" evidence="2">
    <location>
        <begin position="2"/>
        <end position="89"/>
    </location>
</feature>
<feature type="non-terminal residue" evidence="3">
    <location>
        <position position="1"/>
    </location>
</feature>
<dbReference type="InterPro" id="IPR003191">
    <property type="entry name" value="Guanylate-bd/ATL_C"/>
</dbReference>
<dbReference type="Pfam" id="PF02841">
    <property type="entry name" value="GBP_C"/>
    <property type="match status" value="1"/>
</dbReference>
<name>A0A401TI61_CHIPU</name>
<dbReference type="GO" id="GO:0005525">
    <property type="term" value="F:GTP binding"/>
    <property type="evidence" value="ECO:0007669"/>
    <property type="project" value="InterPro"/>
</dbReference>
<dbReference type="InterPro" id="IPR036543">
    <property type="entry name" value="Guanylate-bd_C_sf"/>
</dbReference>
<dbReference type="OrthoDB" id="2135133at2759"/>
<dbReference type="SUPFAM" id="SSF48340">
    <property type="entry name" value="Interferon-induced guanylate-binding protein 1 (GBP1), C-terminal domain"/>
    <property type="match status" value="1"/>
</dbReference>
<dbReference type="GO" id="GO:0003924">
    <property type="term" value="F:GTPase activity"/>
    <property type="evidence" value="ECO:0007669"/>
    <property type="project" value="InterPro"/>
</dbReference>
<reference evidence="3 4" key="1">
    <citation type="journal article" date="2018" name="Nat. Ecol. Evol.">
        <title>Shark genomes provide insights into elasmobranch evolution and the origin of vertebrates.</title>
        <authorList>
            <person name="Hara Y"/>
            <person name="Yamaguchi K"/>
            <person name="Onimaru K"/>
            <person name="Kadota M"/>
            <person name="Koyanagi M"/>
            <person name="Keeley SD"/>
            <person name="Tatsumi K"/>
            <person name="Tanaka K"/>
            <person name="Motone F"/>
            <person name="Kageyama Y"/>
            <person name="Nozu R"/>
            <person name="Adachi N"/>
            <person name="Nishimura O"/>
            <person name="Nakagawa R"/>
            <person name="Tanegashima C"/>
            <person name="Kiyatake I"/>
            <person name="Matsumoto R"/>
            <person name="Murakumo K"/>
            <person name="Nishida K"/>
            <person name="Terakita A"/>
            <person name="Kuratani S"/>
            <person name="Sato K"/>
            <person name="Hyodo S Kuraku.S."/>
        </authorList>
    </citation>
    <scope>NUCLEOTIDE SEQUENCE [LARGE SCALE GENOMIC DNA]</scope>
</reference>
<evidence type="ECO:0000256" key="1">
    <source>
        <dbReference type="SAM" id="MobiDB-lite"/>
    </source>
</evidence>
<dbReference type="EMBL" id="BEZZ01075989">
    <property type="protein sequence ID" value="GCC42350.1"/>
    <property type="molecule type" value="Genomic_DNA"/>
</dbReference>
<gene>
    <name evidence="3" type="ORF">chiPu_0026279</name>
</gene>
<accession>A0A401TI61</accession>
<dbReference type="AlphaFoldDB" id="A0A401TI61"/>
<feature type="region of interest" description="Disordered" evidence="1">
    <location>
        <begin position="1"/>
        <end position="20"/>
    </location>
</feature>
<dbReference type="STRING" id="137246.A0A401TI61"/>
<evidence type="ECO:0000313" key="3">
    <source>
        <dbReference type="EMBL" id="GCC42350.1"/>
    </source>
</evidence>